<dbReference type="PROSITE" id="PS50297">
    <property type="entry name" value="ANK_REP_REGION"/>
    <property type="match status" value="1"/>
</dbReference>
<dbReference type="Pfam" id="PF00023">
    <property type="entry name" value="Ank"/>
    <property type="match status" value="1"/>
</dbReference>
<dbReference type="InterPro" id="IPR002110">
    <property type="entry name" value="Ankyrin_rpt"/>
</dbReference>
<dbReference type="EMBL" id="PXOG01000114">
    <property type="protein sequence ID" value="RGP76426.1"/>
    <property type="molecule type" value="Genomic_DNA"/>
</dbReference>
<dbReference type="Proteomes" id="UP000266234">
    <property type="component" value="Unassembled WGS sequence"/>
</dbReference>
<dbReference type="SUPFAM" id="SSF48403">
    <property type="entry name" value="Ankyrin repeat"/>
    <property type="match status" value="1"/>
</dbReference>
<name>A0A395SW13_9HYPO</name>
<keyword evidence="5" id="KW-1185">Reference proteome</keyword>
<evidence type="ECO:0000256" key="1">
    <source>
        <dbReference type="ARBA" id="ARBA00022737"/>
    </source>
</evidence>
<evidence type="ECO:0000256" key="3">
    <source>
        <dbReference type="PROSITE-ProRule" id="PRU00023"/>
    </source>
</evidence>
<feature type="repeat" description="ANK" evidence="3">
    <location>
        <begin position="480"/>
        <end position="512"/>
    </location>
</feature>
<comment type="caution">
    <text evidence="4">The sequence shown here is derived from an EMBL/GenBank/DDBJ whole genome shotgun (WGS) entry which is preliminary data.</text>
</comment>
<keyword evidence="1" id="KW-0677">Repeat</keyword>
<dbReference type="PRINTS" id="PR01415">
    <property type="entry name" value="ANKYRIN"/>
</dbReference>
<dbReference type="Gene3D" id="1.25.40.20">
    <property type="entry name" value="Ankyrin repeat-containing domain"/>
    <property type="match status" value="1"/>
</dbReference>
<dbReference type="AlphaFoldDB" id="A0A395SW13"/>
<dbReference type="Pfam" id="PF12796">
    <property type="entry name" value="Ank_2"/>
    <property type="match status" value="1"/>
</dbReference>
<protein>
    <submittedName>
        <fullName evidence="4">Uncharacterized protein</fullName>
    </submittedName>
</protein>
<dbReference type="OrthoDB" id="7464126at2759"/>
<organism evidence="4 5">
    <name type="scientific">Fusarium longipes</name>
    <dbReference type="NCBI Taxonomy" id="694270"/>
    <lineage>
        <taxon>Eukaryota</taxon>
        <taxon>Fungi</taxon>
        <taxon>Dikarya</taxon>
        <taxon>Ascomycota</taxon>
        <taxon>Pezizomycotina</taxon>
        <taxon>Sordariomycetes</taxon>
        <taxon>Hypocreomycetidae</taxon>
        <taxon>Hypocreales</taxon>
        <taxon>Nectriaceae</taxon>
        <taxon>Fusarium</taxon>
    </lineage>
</organism>
<dbReference type="PANTHER" id="PTHR24198">
    <property type="entry name" value="ANKYRIN REPEAT AND PROTEIN KINASE DOMAIN-CONTAINING PROTEIN"/>
    <property type="match status" value="1"/>
</dbReference>
<dbReference type="InterPro" id="IPR036770">
    <property type="entry name" value="Ankyrin_rpt-contain_sf"/>
</dbReference>
<dbReference type="SMART" id="SM00248">
    <property type="entry name" value="ANK"/>
    <property type="match status" value="6"/>
</dbReference>
<dbReference type="STRING" id="694270.A0A395SW13"/>
<keyword evidence="2 3" id="KW-0040">ANK repeat</keyword>
<dbReference type="PROSITE" id="PS50088">
    <property type="entry name" value="ANK_REPEAT"/>
    <property type="match status" value="1"/>
</dbReference>
<proteinExistence type="predicted"/>
<evidence type="ECO:0000313" key="5">
    <source>
        <dbReference type="Proteomes" id="UP000266234"/>
    </source>
</evidence>
<dbReference type="PANTHER" id="PTHR24198:SF165">
    <property type="entry name" value="ANKYRIN REPEAT-CONTAINING PROTEIN-RELATED"/>
    <property type="match status" value="1"/>
</dbReference>
<gene>
    <name evidence="4" type="ORF">FLONG3_5311</name>
</gene>
<evidence type="ECO:0000256" key="2">
    <source>
        <dbReference type="ARBA" id="ARBA00023043"/>
    </source>
</evidence>
<reference evidence="4 5" key="1">
    <citation type="journal article" date="2018" name="PLoS Pathog.">
        <title>Evolution of structural diversity of trichothecenes, a family of toxins produced by plant pathogenic and entomopathogenic fungi.</title>
        <authorList>
            <person name="Proctor R.H."/>
            <person name="McCormick S.P."/>
            <person name="Kim H.S."/>
            <person name="Cardoza R.E."/>
            <person name="Stanley A.M."/>
            <person name="Lindo L."/>
            <person name="Kelly A."/>
            <person name="Brown D.W."/>
            <person name="Lee T."/>
            <person name="Vaughan M.M."/>
            <person name="Alexander N.J."/>
            <person name="Busman M."/>
            <person name="Gutierrez S."/>
        </authorList>
    </citation>
    <scope>NUCLEOTIDE SEQUENCE [LARGE SCALE GENOMIC DNA]</scope>
    <source>
        <strain evidence="4 5">NRRL 20695</strain>
    </source>
</reference>
<evidence type="ECO:0000313" key="4">
    <source>
        <dbReference type="EMBL" id="RGP76426.1"/>
    </source>
</evidence>
<accession>A0A395SW13</accession>
<sequence length="828" mass="94065">MSGLEILGAVASSIALVQAVKGTLKAVDFLRQNSEMKKECNSLRREMLMIECFIVQAQQQTDPTMLSQRLLGPAGHPLVSLAVEELEEILNELNEIVEKYSHSRKVHDPKRYTDKMKWFSEVSKIKELRGRAQGIKSELHMAITFRISSMVDRGNMRQEVLFHRVTQQLTYFTHESQETNQSLPSILGTSAATLKESKMAQQLCDQEPEERSVVLSSSTTTSKIEVQNMPLTALTRTEERFMSVKTTRSVYSRTCSPTCQCHCHRDRQERNAGAWAKSILGSWLVKYEFSRGKCQGKCGSSTGIKLEYQLPKWLWAGVLLFEICQDPSLSLSLRPSRAIEPGHEIYGLLNHPLALQEHLQEGYRYFPSDTDVTGRCLLEPPLTTENWEVVEILLKLWANILPDQGLPRSAGYTLMSTLENLDQARDGSSRIDRVLSFIPDWDEICTSEVHQAALDTEVTREEMLKALQDQPWAIDKWDETGYAPIHYAASMGNVEILDLLIMANADINQRTYHGITPLMMSSRCRSDELTKRLLESEECRRHINDTISAGLNALHFAISHICPTSVRVLLEAGATVKTHSFPIMHYFSRYTKGDQDQVDQIFHLLLTYGADLEERNSMGMTPIMSAIMYRNLAALRNLVSADVSLSALDIEDYNILHWAAYRADAVIIDFLAKQDLVGVEIEERNNTGYSPLGMLFLSQNRPIWLSTETYPQPTSIDMNAFITFYFDLLIPDLKRHKSTIDELLHAVEEKDGSMATEILDELIEKKARCRQIDLTGWYRGLKGYMIDGGWDNLEGALKEERNETNERIGRATIARGKTITDPEIEEFF</sequence>